<comment type="caution">
    <text evidence="1">The sequence shown here is derived from an EMBL/GenBank/DDBJ whole genome shotgun (WGS) entry which is preliminary data.</text>
</comment>
<protein>
    <submittedName>
        <fullName evidence="1">Uncharacterized protein</fullName>
    </submittedName>
</protein>
<reference evidence="1" key="1">
    <citation type="submission" date="2019-10" db="EMBL/GenBank/DDBJ databases">
        <title>The sequence and de novo assembly of the wild yak genome.</title>
        <authorList>
            <person name="Liu Y."/>
        </authorList>
    </citation>
    <scope>NUCLEOTIDE SEQUENCE [LARGE SCALE GENOMIC DNA]</scope>
    <source>
        <strain evidence="1">WY2019</strain>
    </source>
</reference>
<dbReference type="AlphaFoldDB" id="A0A6B0S655"/>
<keyword evidence="2" id="KW-1185">Reference proteome</keyword>
<organism evidence="1 2">
    <name type="scientific">Bos mutus</name>
    <name type="common">wild yak</name>
    <dbReference type="NCBI Taxonomy" id="72004"/>
    <lineage>
        <taxon>Eukaryota</taxon>
        <taxon>Metazoa</taxon>
        <taxon>Chordata</taxon>
        <taxon>Craniata</taxon>
        <taxon>Vertebrata</taxon>
        <taxon>Euteleostomi</taxon>
        <taxon>Mammalia</taxon>
        <taxon>Eutheria</taxon>
        <taxon>Laurasiatheria</taxon>
        <taxon>Artiodactyla</taxon>
        <taxon>Ruminantia</taxon>
        <taxon>Pecora</taxon>
        <taxon>Bovidae</taxon>
        <taxon>Bovinae</taxon>
        <taxon>Bos</taxon>
    </lineage>
</organism>
<gene>
    <name evidence="1" type="ORF">E5288_WYG005182</name>
</gene>
<evidence type="ECO:0000313" key="2">
    <source>
        <dbReference type="Proteomes" id="UP000322234"/>
    </source>
</evidence>
<accession>A0A6B0S655</accession>
<evidence type="ECO:0000313" key="1">
    <source>
        <dbReference type="EMBL" id="MXQ98048.1"/>
    </source>
</evidence>
<sequence>MHSRIFIPHGSERALTNFCDPSLPPGVRLVPAADKIKWDSGSVLLNNCSEVTCKQKYENTGSRFYFSAASISTSDSKPPCVLKGKS</sequence>
<name>A0A6B0S655_9CETA</name>
<proteinExistence type="predicted"/>
<dbReference type="EMBL" id="VBQZ03000216">
    <property type="protein sequence ID" value="MXQ98048.1"/>
    <property type="molecule type" value="Genomic_DNA"/>
</dbReference>
<dbReference type="Proteomes" id="UP000322234">
    <property type="component" value="Unassembled WGS sequence"/>
</dbReference>